<name>A0A8S5UU73_9CAUD</name>
<reference evidence="1" key="1">
    <citation type="journal article" date="2021" name="Proc. Natl. Acad. Sci. U.S.A.">
        <title>A Catalog of Tens of Thousands of Viruses from Human Metagenomes Reveals Hidden Associations with Chronic Diseases.</title>
        <authorList>
            <person name="Tisza M.J."/>
            <person name="Buck C.B."/>
        </authorList>
    </citation>
    <scope>NUCLEOTIDE SEQUENCE</scope>
    <source>
        <strain evidence="1">CtpyK9</strain>
    </source>
</reference>
<proteinExistence type="predicted"/>
<evidence type="ECO:0000313" key="1">
    <source>
        <dbReference type="EMBL" id="DAF97946.1"/>
    </source>
</evidence>
<sequence length="60" mass="6618">MSNPYDQAAVAVVLKVCGRLTAAELAKILHWPRTRVRLALTALEAAGHVAHNNRTWEPTK</sequence>
<dbReference type="SUPFAM" id="SSF46785">
    <property type="entry name" value="Winged helix' DNA-binding domain"/>
    <property type="match status" value="1"/>
</dbReference>
<protein>
    <submittedName>
        <fullName evidence="1">EAP30/Vps36 family protein</fullName>
    </submittedName>
</protein>
<dbReference type="EMBL" id="BK016139">
    <property type="protein sequence ID" value="DAF97946.1"/>
    <property type="molecule type" value="Genomic_DNA"/>
</dbReference>
<dbReference type="InterPro" id="IPR036390">
    <property type="entry name" value="WH_DNA-bd_sf"/>
</dbReference>
<organism evidence="1">
    <name type="scientific">Siphoviridae sp. ctpyK9</name>
    <dbReference type="NCBI Taxonomy" id="2825679"/>
    <lineage>
        <taxon>Viruses</taxon>
        <taxon>Duplodnaviria</taxon>
        <taxon>Heunggongvirae</taxon>
        <taxon>Uroviricota</taxon>
        <taxon>Caudoviricetes</taxon>
    </lineage>
</organism>
<accession>A0A8S5UU73</accession>